<accession>A0A101JN53</accession>
<organism evidence="1 2">
    <name type="scientific">Chlorobium limicola</name>
    <dbReference type="NCBI Taxonomy" id="1092"/>
    <lineage>
        <taxon>Bacteria</taxon>
        <taxon>Pseudomonadati</taxon>
        <taxon>Chlorobiota</taxon>
        <taxon>Chlorobiia</taxon>
        <taxon>Chlorobiales</taxon>
        <taxon>Chlorobiaceae</taxon>
        <taxon>Chlorobium/Pelodictyon group</taxon>
        <taxon>Chlorobium</taxon>
    </lineage>
</organism>
<evidence type="ECO:0000313" key="1">
    <source>
        <dbReference type="EMBL" id="KUL29822.1"/>
    </source>
</evidence>
<evidence type="ECO:0000313" key="2">
    <source>
        <dbReference type="Proteomes" id="UP000053937"/>
    </source>
</evidence>
<keyword evidence="2" id="KW-1185">Reference proteome</keyword>
<proteinExistence type="predicted"/>
<dbReference type="AlphaFoldDB" id="A0A101JN53"/>
<dbReference type="EMBL" id="LMBR01000119">
    <property type="protein sequence ID" value="KUL29822.1"/>
    <property type="molecule type" value="Genomic_DNA"/>
</dbReference>
<comment type="caution">
    <text evidence="1">The sequence shown here is derived from an EMBL/GenBank/DDBJ whole genome shotgun (WGS) entry which is preliminary data.</text>
</comment>
<reference evidence="1 2" key="1">
    <citation type="submission" date="2015-10" db="EMBL/GenBank/DDBJ databases">
        <title>Draft Genome Sequence of Chlorobium limicola strain Frasassi Growing under Artificial Lighting in the Frasassi Cave System.</title>
        <authorList>
            <person name="Mansor M."/>
            <person name="Macalady J."/>
        </authorList>
    </citation>
    <scope>NUCLEOTIDE SEQUENCE [LARGE SCALE GENOMIC DNA]</scope>
    <source>
        <strain evidence="1 2">Frasassi</strain>
    </source>
</reference>
<protein>
    <submittedName>
        <fullName evidence="1">Uncharacterized protein</fullName>
    </submittedName>
</protein>
<name>A0A101JN53_CHLLI</name>
<sequence>MSGEKELSVMQLLFVVIVSKGCSCHALFVIDGSKSICHEQTGFVRSADRPEPFRRGVGWKQRSGNELQMIVLLEDLNTTERSIRYTELGDMMIACGSPFDADSNHDRC</sequence>
<gene>
    <name evidence="1" type="ORF">ASB62_05120</name>
</gene>
<dbReference type="Proteomes" id="UP000053937">
    <property type="component" value="Unassembled WGS sequence"/>
</dbReference>